<name>A0A7J6MRY8_PEROL</name>
<gene>
    <name evidence="2" type="ORF">FOL46_005702</name>
</gene>
<feature type="region of interest" description="Disordered" evidence="1">
    <location>
        <begin position="1"/>
        <end position="20"/>
    </location>
</feature>
<sequence length="473" mass="53413">MGVCSSSAASEHPKRHAGDSPEFEAALKEMVSQSKVFTSVVVYARGELDLHFAPSCDCKDLPTRLDSVPEAGIIFKGSNSNHLLEMTDDAGLVYQRTDTYRFSVPRFRAVCTLKGRIEPSDVLQYLSGNLKMKVFTPDGSLRTVGRHGERARVCMINCSLRRFSEDGYWQLLLSPKYVVSPELDRIIGPRGLNTPKTEPQRDSLDLESLPPPPPELAVPPSEPTDSSPELFVPPYQSPLFRKLRKSEAGFSFRPQSETFDSSSDDAFTAMQEDIVLLKQRVDILERQSYVHAEIQATADNECVREAGPWDFHVAMKKDHDKFCFELHHPAEQKVAIESKCSNKTGDFLAVTVGNENVKEKKDVHKAKEHFKTLDPLHHLSVKEIAEVKSLFPIPKGDHHRCAALFDFMAIRPPRGVAKGYDWIRDYYFERAQDGGDLIAGWNARHGTLRRRKSTLRRKPSQVGKRKPKKEEPK</sequence>
<feature type="region of interest" description="Disordered" evidence="1">
    <location>
        <begin position="449"/>
        <end position="473"/>
    </location>
</feature>
<feature type="compositionally biased region" description="Basic residues" evidence="1">
    <location>
        <begin position="449"/>
        <end position="467"/>
    </location>
</feature>
<reference evidence="2 3" key="1">
    <citation type="submission" date="2020-04" db="EMBL/GenBank/DDBJ databases">
        <title>Perkinsus olseni comparative genomics.</title>
        <authorList>
            <person name="Bogema D.R."/>
        </authorList>
    </citation>
    <scope>NUCLEOTIDE SEQUENCE [LARGE SCALE GENOMIC DNA]</scope>
    <source>
        <strain evidence="2">ATCC PRA-31</strain>
    </source>
</reference>
<dbReference type="EMBL" id="JABANN010000035">
    <property type="protein sequence ID" value="KAF4674156.1"/>
    <property type="molecule type" value="Genomic_DNA"/>
</dbReference>
<organism evidence="2 3">
    <name type="scientific">Perkinsus olseni</name>
    <name type="common">Perkinsus atlanticus</name>
    <dbReference type="NCBI Taxonomy" id="32597"/>
    <lineage>
        <taxon>Eukaryota</taxon>
        <taxon>Sar</taxon>
        <taxon>Alveolata</taxon>
        <taxon>Perkinsozoa</taxon>
        <taxon>Perkinsea</taxon>
        <taxon>Perkinsida</taxon>
        <taxon>Perkinsidae</taxon>
        <taxon>Perkinsus</taxon>
    </lineage>
</organism>
<feature type="region of interest" description="Disordered" evidence="1">
    <location>
        <begin position="188"/>
        <end position="229"/>
    </location>
</feature>
<dbReference type="AlphaFoldDB" id="A0A7J6MRY8"/>
<evidence type="ECO:0000313" key="2">
    <source>
        <dbReference type="EMBL" id="KAF4674156.1"/>
    </source>
</evidence>
<proteinExistence type="predicted"/>
<evidence type="ECO:0000256" key="1">
    <source>
        <dbReference type="SAM" id="MobiDB-lite"/>
    </source>
</evidence>
<dbReference type="Proteomes" id="UP000572268">
    <property type="component" value="Unassembled WGS sequence"/>
</dbReference>
<comment type="caution">
    <text evidence="2">The sequence shown here is derived from an EMBL/GenBank/DDBJ whole genome shotgun (WGS) entry which is preliminary data.</text>
</comment>
<protein>
    <submittedName>
        <fullName evidence="2">Uncharacterized protein</fullName>
    </submittedName>
</protein>
<accession>A0A7J6MRY8</accession>
<evidence type="ECO:0000313" key="3">
    <source>
        <dbReference type="Proteomes" id="UP000572268"/>
    </source>
</evidence>
<feature type="compositionally biased region" description="Pro residues" evidence="1">
    <location>
        <begin position="209"/>
        <end position="222"/>
    </location>
</feature>